<organism evidence="1 2">
    <name type="scientific">Vibrio comitans NBRC 102076</name>
    <dbReference type="NCBI Taxonomy" id="1219078"/>
    <lineage>
        <taxon>Bacteria</taxon>
        <taxon>Pseudomonadati</taxon>
        <taxon>Pseudomonadota</taxon>
        <taxon>Gammaproteobacteria</taxon>
        <taxon>Vibrionales</taxon>
        <taxon>Vibrionaceae</taxon>
        <taxon>Vibrio</taxon>
    </lineage>
</organism>
<accession>A0A4Y3IPN2</accession>
<reference evidence="1 2" key="1">
    <citation type="submission" date="2019-06" db="EMBL/GenBank/DDBJ databases">
        <title>Whole genome shotgun sequence of Vibrio comitans NBRC 102076.</title>
        <authorList>
            <person name="Hosoyama A."/>
            <person name="Uohara A."/>
            <person name="Ohji S."/>
            <person name="Ichikawa N."/>
        </authorList>
    </citation>
    <scope>NUCLEOTIDE SEQUENCE [LARGE SCALE GENOMIC DNA]</scope>
    <source>
        <strain evidence="1 2">NBRC 102076</strain>
    </source>
</reference>
<protein>
    <recommendedName>
        <fullName evidence="3">DUF3299 domain-containing protein</fullName>
    </recommendedName>
</protein>
<evidence type="ECO:0008006" key="3">
    <source>
        <dbReference type="Google" id="ProtNLM"/>
    </source>
</evidence>
<dbReference type="InterPro" id="IPR021727">
    <property type="entry name" value="DUF3299"/>
</dbReference>
<evidence type="ECO:0000313" key="2">
    <source>
        <dbReference type="Proteomes" id="UP000318242"/>
    </source>
</evidence>
<evidence type="ECO:0000313" key="1">
    <source>
        <dbReference type="EMBL" id="GEA61469.1"/>
    </source>
</evidence>
<dbReference type="EMBL" id="BJLH01000012">
    <property type="protein sequence ID" value="GEA61469.1"/>
    <property type="molecule type" value="Genomic_DNA"/>
</dbReference>
<keyword evidence="2" id="KW-1185">Reference proteome</keyword>
<dbReference type="Pfam" id="PF11736">
    <property type="entry name" value="DUF3299"/>
    <property type="match status" value="1"/>
</dbReference>
<dbReference type="Gene3D" id="2.40.50.870">
    <property type="entry name" value="Protein of unknown function (DUF3299)"/>
    <property type="match status" value="1"/>
</dbReference>
<dbReference type="AlphaFoldDB" id="A0A4Y3IPN2"/>
<comment type="caution">
    <text evidence="1">The sequence shown here is derived from an EMBL/GenBank/DDBJ whole genome shotgun (WGS) entry which is preliminary data.</text>
</comment>
<name>A0A4Y3IPN2_9VIBR</name>
<proteinExistence type="predicted"/>
<sequence>MIQWEALIPPATETVELPALNKLQVSQLYNILNYRNTSQRRDMNDAESLQYQQDIKALRDAGFEADDLLELRDKALAIERKRLSTVNTALNLINVSIPGFLVPLEMEGMLTTKFLLVPTAGACIHTPPPPANQTVIVELKEGFELQDLYKVIVVTGDITAEPKDMPISFIDGTEVISTGYSMSAIKVEYVAF</sequence>
<gene>
    <name evidence="1" type="ORF">VCO01S_26620</name>
</gene>
<dbReference type="Proteomes" id="UP000318242">
    <property type="component" value="Unassembled WGS sequence"/>
</dbReference>